<evidence type="ECO:0000313" key="2">
    <source>
        <dbReference type="Proteomes" id="UP000579647"/>
    </source>
</evidence>
<dbReference type="PANTHER" id="PTHR43745:SF2">
    <property type="entry name" value="NITROREDUCTASE MJ1384-RELATED"/>
    <property type="match status" value="1"/>
</dbReference>
<dbReference type="SUPFAM" id="SSF55469">
    <property type="entry name" value="FMN-dependent nitroreductase-like"/>
    <property type="match status" value="2"/>
</dbReference>
<dbReference type="RefSeq" id="WP_184370085.1">
    <property type="nucleotide sequence ID" value="NZ_BAAAKM010000030.1"/>
</dbReference>
<dbReference type="CDD" id="cd02142">
    <property type="entry name" value="McbC_SagB-like_oxidoreductase"/>
    <property type="match status" value="1"/>
</dbReference>
<dbReference type="Proteomes" id="UP000579647">
    <property type="component" value="Unassembled WGS sequence"/>
</dbReference>
<dbReference type="EMBL" id="JACHDO010000001">
    <property type="protein sequence ID" value="MBB5495355.1"/>
    <property type="molecule type" value="Genomic_DNA"/>
</dbReference>
<dbReference type="InterPro" id="IPR020051">
    <property type="entry name" value="SagB-type_dehydrogenase"/>
</dbReference>
<proteinExistence type="predicted"/>
<keyword evidence="2" id="KW-1185">Reference proteome</keyword>
<organism evidence="1 2">
    <name type="scientific">Nocardiopsis metallicus</name>
    <dbReference type="NCBI Taxonomy" id="179819"/>
    <lineage>
        <taxon>Bacteria</taxon>
        <taxon>Bacillati</taxon>
        <taxon>Actinomycetota</taxon>
        <taxon>Actinomycetes</taxon>
        <taxon>Streptosporangiales</taxon>
        <taxon>Nocardiopsidaceae</taxon>
        <taxon>Nocardiopsis</taxon>
    </lineage>
</organism>
<gene>
    <name evidence="1" type="ORF">HNR07_006492</name>
</gene>
<dbReference type="InterPro" id="IPR000415">
    <property type="entry name" value="Nitroreductase-like"/>
</dbReference>
<dbReference type="PANTHER" id="PTHR43745">
    <property type="entry name" value="NITROREDUCTASE MJ1384-RELATED"/>
    <property type="match status" value="1"/>
</dbReference>
<dbReference type="InterPro" id="IPR052544">
    <property type="entry name" value="Bacteriocin_Proc_Enz"/>
</dbReference>
<sequence length="452" mass="47568">MSTAERTNATDADRDTVLAYLADRELPQVSGAYQLYPTRAGRPGIGEHPLPRPVRRPAGQVDRISRILATGNGLARHRFLTVSGARAFLPTGAPGWGFDEQHVMTTLLRLVASGGAAYPVDLWLLSGGVPGLPTGAHRYNPVHHALTRVTTDDPRPRLARALGGPVSDLTIVLTTRLERTTGRYGKFAHRLHLLDTGHTLAQLLIAGRDLGWECAPRLAFADDEVEHLLELGEETELAFAVVTVGPTREVAPASEPAPRRVPPVPDGYPQDVLMAARRSEPGPELEFGEITMPRDPERAMLRRRSPVGGFVAPPPSADDLAPVAAAADSVLAPLGGYGELVPPKDPRVATRIGAPGHRLNLSLAGVVVPVLDLPALVREHGPGAFRVGAVAIGAALQAAALVAADRGLGTFPLCAYDGPGIEGNLELPDASTMCVAPIGVAAHVGASLEVPL</sequence>
<dbReference type="AlphaFoldDB" id="A0A840WTP7"/>
<protein>
    <submittedName>
        <fullName evidence="1">SagB-type dehydrogenase family enzyme</fullName>
    </submittedName>
</protein>
<reference evidence="1 2" key="1">
    <citation type="submission" date="2020-08" db="EMBL/GenBank/DDBJ databases">
        <title>Sequencing the genomes of 1000 actinobacteria strains.</title>
        <authorList>
            <person name="Klenk H.-P."/>
        </authorList>
    </citation>
    <scope>NUCLEOTIDE SEQUENCE [LARGE SCALE GENOMIC DNA]</scope>
    <source>
        <strain evidence="1 2">DSM 44598</strain>
    </source>
</reference>
<dbReference type="GO" id="GO:0016491">
    <property type="term" value="F:oxidoreductase activity"/>
    <property type="evidence" value="ECO:0007669"/>
    <property type="project" value="InterPro"/>
</dbReference>
<dbReference type="Gene3D" id="3.40.109.10">
    <property type="entry name" value="NADH Oxidase"/>
    <property type="match status" value="2"/>
</dbReference>
<evidence type="ECO:0000313" key="1">
    <source>
        <dbReference type="EMBL" id="MBB5495355.1"/>
    </source>
</evidence>
<comment type="caution">
    <text evidence="1">The sequence shown here is derived from an EMBL/GenBank/DDBJ whole genome shotgun (WGS) entry which is preliminary data.</text>
</comment>
<accession>A0A840WTP7</accession>
<dbReference type="NCBIfam" id="TIGR03605">
    <property type="entry name" value="antibiot_sagB"/>
    <property type="match status" value="1"/>
</dbReference>
<name>A0A840WTP7_9ACTN</name>